<evidence type="ECO:0000256" key="2">
    <source>
        <dbReference type="SAM" id="MobiDB-lite"/>
    </source>
</evidence>
<evidence type="ECO:0000313" key="4">
    <source>
        <dbReference type="Proteomes" id="UP000553209"/>
    </source>
</evidence>
<dbReference type="EMBL" id="JAAXPG010000002">
    <property type="protein sequence ID" value="NKY96577.1"/>
    <property type="molecule type" value="Genomic_DNA"/>
</dbReference>
<accession>A0A7X6RNW9</accession>
<protein>
    <submittedName>
        <fullName evidence="3">Uncharacterized protein</fullName>
    </submittedName>
</protein>
<sequence>MAKRRTSFGQLTHRDLKAFDQRAARLVLDAIDAGCTGRVSSKGHAILRNNAGQTASVPPTSTSPNRSAQNAEADIKRLLEGHAARSEPSSLPVPFASPITVVEAFAAHGMAFSNWMDAQDGLGPHDKIEVSPGPDGSPLFARLSASGSTPVKAPTADLDQPERPDVLGTPNKADASAPGETPGTEEVVFSVAEVAEANAVCGRTVRNRLRAVGGRGEDGRYRATPTKLRRAGLDVPFDGRERPVAQTVNPQGDAAFGLDDQSALPADAAEVLGRIRSLLGEDPRIQVLEAQNKALSDEVAAQERRAVTAEERCAGLEKELSDTTARLALIKEACEA</sequence>
<name>A0A7X6RNW9_9ACTN</name>
<dbReference type="AlphaFoldDB" id="A0A7X6RNW9"/>
<dbReference type="Proteomes" id="UP000553209">
    <property type="component" value="Unassembled WGS sequence"/>
</dbReference>
<feature type="region of interest" description="Disordered" evidence="2">
    <location>
        <begin position="123"/>
        <end position="183"/>
    </location>
</feature>
<comment type="caution">
    <text evidence="3">The sequence shown here is derived from an EMBL/GenBank/DDBJ whole genome shotgun (WGS) entry which is preliminary data.</text>
</comment>
<reference evidence="3 4" key="1">
    <citation type="submission" date="2020-04" db="EMBL/GenBank/DDBJ databases">
        <title>MicrobeNet Type strains.</title>
        <authorList>
            <person name="Nicholson A.C."/>
        </authorList>
    </citation>
    <scope>NUCLEOTIDE SEQUENCE [LARGE SCALE GENOMIC DNA]</scope>
    <source>
        <strain evidence="3 4">ATCC 23612</strain>
    </source>
</reference>
<feature type="coiled-coil region" evidence="1">
    <location>
        <begin position="285"/>
        <end position="326"/>
    </location>
</feature>
<keyword evidence="4" id="KW-1185">Reference proteome</keyword>
<keyword evidence="1" id="KW-0175">Coiled coil</keyword>
<dbReference type="RefSeq" id="WP_061079983.1">
    <property type="nucleotide sequence ID" value="NZ_JAAXPG010000002.1"/>
</dbReference>
<proteinExistence type="predicted"/>
<evidence type="ECO:0000313" key="3">
    <source>
        <dbReference type="EMBL" id="NKY96577.1"/>
    </source>
</evidence>
<feature type="region of interest" description="Disordered" evidence="2">
    <location>
        <begin position="49"/>
        <end position="71"/>
    </location>
</feature>
<gene>
    <name evidence="3" type="ORF">HGB44_02655</name>
</gene>
<organism evidence="3 4">
    <name type="scientific">Nocardiopsis alborubida</name>
    <dbReference type="NCBI Taxonomy" id="146802"/>
    <lineage>
        <taxon>Bacteria</taxon>
        <taxon>Bacillati</taxon>
        <taxon>Actinomycetota</taxon>
        <taxon>Actinomycetes</taxon>
        <taxon>Streptosporangiales</taxon>
        <taxon>Nocardiopsidaceae</taxon>
        <taxon>Nocardiopsis</taxon>
    </lineage>
</organism>
<feature type="compositionally biased region" description="Polar residues" evidence="2">
    <location>
        <begin position="50"/>
        <end position="70"/>
    </location>
</feature>
<evidence type="ECO:0000256" key="1">
    <source>
        <dbReference type="SAM" id="Coils"/>
    </source>
</evidence>